<feature type="domain" description="PDZ" evidence="2">
    <location>
        <begin position="285"/>
        <end position="369"/>
    </location>
</feature>
<dbReference type="PANTHER" id="PTHR11324:SF16">
    <property type="entry name" value="PDZ DOMAIN-CONTAINING PROTEIN 2"/>
    <property type="match status" value="1"/>
</dbReference>
<dbReference type="CDD" id="cd00136">
    <property type="entry name" value="PDZ_canonical"/>
    <property type="match status" value="1"/>
</dbReference>
<name>A0AAW1MZE8_POPJA</name>
<evidence type="ECO:0000259" key="2">
    <source>
        <dbReference type="PROSITE" id="PS50106"/>
    </source>
</evidence>
<evidence type="ECO:0000313" key="3">
    <source>
        <dbReference type="EMBL" id="KAK9751861.1"/>
    </source>
</evidence>
<dbReference type="Pfam" id="PF00595">
    <property type="entry name" value="PDZ"/>
    <property type="match status" value="2"/>
</dbReference>
<accession>A0AAW1MZE8</accession>
<dbReference type="Gene3D" id="2.30.42.10">
    <property type="match status" value="2"/>
</dbReference>
<organism evidence="3 4">
    <name type="scientific">Popillia japonica</name>
    <name type="common">Japanese beetle</name>
    <dbReference type="NCBI Taxonomy" id="7064"/>
    <lineage>
        <taxon>Eukaryota</taxon>
        <taxon>Metazoa</taxon>
        <taxon>Ecdysozoa</taxon>
        <taxon>Arthropoda</taxon>
        <taxon>Hexapoda</taxon>
        <taxon>Insecta</taxon>
        <taxon>Pterygota</taxon>
        <taxon>Neoptera</taxon>
        <taxon>Endopterygota</taxon>
        <taxon>Coleoptera</taxon>
        <taxon>Polyphaga</taxon>
        <taxon>Scarabaeiformia</taxon>
        <taxon>Scarabaeidae</taxon>
        <taxon>Rutelinae</taxon>
        <taxon>Popillia</taxon>
    </lineage>
</organism>
<dbReference type="SUPFAM" id="SSF50156">
    <property type="entry name" value="PDZ domain-like"/>
    <property type="match status" value="2"/>
</dbReference>
<dbReference type="InterPro" id="IPR001478">
    <property type="entry name" value="PDZ"/>
</dbReference>
<evidence type="ECO:0000256" key="1">
    <source>
        <dbReference type="SAM" id="MobiDB-lite"/>
    </source>
</evidence>
<dbReference type="CDD" id="cd06759">
    <property type="entry name" value="PDZ3_PDZD2-PDZ1_hPro-IL-16-like"/>
    <property type="match status" value="1"/>
</dbReference>
<dbReference type="PANTHER" id="PTHR11324">
    <property type="entry name" value="IL16-RELATED"/>
    <property type="match status" value="1"/>
</dbReference>
<sequence>MHFIMHWFRKQGDSPRLLSLSPIRNDQHNQNPRRKLDVEPSNGHNSRSRLGWPIHHNSKNNVNLYNVEGSVIIEKSDGYHKLKQNQRNPILDKVRTTRLSCFKTSSSPCMTCANTCTCNASVDQNSYETCASSSAEPVTNRTFCFTDKLRAMSGKYLQSSTSKFLARLYRNQEAPLSESTPNKSSGKRKNSKPKLRSFSYGALPGLEEFQKRNMHQPPCEVKNDLDDEMRLLDCDDTDSGILVTDSNCSSFDSQSRFSGYSETGFERCHGFDENHRGHDYNERILVRLVKNSPNEELGIVIAKKSPPGQGYVIAHIVEGGLAYRDGALLVGDEITNVNGMRFTNLTISEARQSLCTQSVNVDLLISRAISVNESSNRVMEYENAYAIATPLNNKQNDNNIEQFTSPLLKRQHYFQKNNNSKMFRRAIVSYGGQSRRTDPPNAPNESISKNKSVDNDNTDNITTNFCTLPRRPSSSVCTFQTVVLEKGPGKKSLGFSIVGGRDSPKGALGIFIKTILINGQAAEDGRLRAGDEILAVNGHVCHDISHAEAVKLFKSVKSGPIALHICRRVNSKQASTKAKSCSDLIQTSVIPMEN</sequence>
<feature type="region of interest" description="Disordered" evidence="1">
    <location>
        <begin position="18"/>
        <end position="53"/>
    </location>
</feature>
<feature type="region of interest" description="Disordered" evidence="1">
    <location>
        <begin position="431"/>
        <end position="456"/>
    </location>
</feature>
<proteinExistence type="predicted"/>
<evidence type="ECO:0000313" key="4">
    <source>
        <dbReference type="Proteomes" id="UP001458880"/>
    </source>
</evidence>
<gene>
    <name evidence="3" type="ORF">QE152_g4666</name>
</gene>
<dbReference type="PROSITE" id="PS50106">
    <property type="entry name" value="PDZ"/>
    <property type="match status" value="2"/>
</dbReference>
<dbReference type="Proteomes" id="UP001458880">
    <property type="component" value="Unassembled WGS sequence"/>
</dbReference>
<feature type="compositionally biased region" description="Basic residues" evidence="1">
    <location>
        <begin position="185"/>
        <end position="195"/>
    </location>
</feature>
<dbReference type="EMBL" id="JASPKY010000025">
    <property type="protein sequence ID" value="KAK9751861.1"/>
    <property type="molecule type" value="Genomic_DNA"/>
</dbReference>
<protein>
    <submittedName>
        <fullName evidence="3">PDZ domain</fullName>
    </submittedName>
</protein>
<reference evidence="3 4" key="1">
    <citation type="journal article" date="2024" name="BMC Genomics">
        <title>De novo assembly and annotation of Popillia japonica's genome with initial clues to its potential as an invasive pest.</title>
        <authorList>
            <person name="Cucini C."/>
            <person name="Boschi S."/>
            <person name="Funari R."/>
            <person name="Cardaioli E."/>
            <person name="Iannotti N."/>
            <person name="Marturano G."/>
            <person name="Paoli F."/>
            <person name="Bruttini M."/>
            <person name="Carapelli A."/>
            <person name="Frati F."/>
            <person name="Nardi F."/>
        </authorList>
    </citation>
    <scope>NUCLEOTIDE SEQUENCE [LARGE SCALE GENOMIC DNA]</scope>
    <source>
        <strain evidence="3">DMR45628</strain>
    </source>
</reference>
<dbReference type="SMART" id="SM00228">
    <property type="entry name" value="PDZ"/>
    <property type="match status" value="2"/>
</dbReference>
<dbReference type="AlphaFoldDB" id="A0AAW1MZE8"/>
<comment type="caution">
    <text evidence="3">The sequence shown here is derived from an EMBL/GenBank/DDBJ whole genome shotgun (WGS) entry which is preliminary data.</text>
</comment>
<feature type="region of interest" description="Disordered" evidence="1">
    <location>
        <begin position="175"/>
        <end position="197"/>
    </location>
</feature>
<keyword evidence="4" id="KW-1185">Reference proteome</keyword>
<feature type="domain" description="PDZ" evidence="2">
    <location>
        <begin position="481"/>
        <end position="555"/>
    </location>
</feature>
<dbReference type="InterPro" id="IPR036034">
    <property type="entry name" value="PDZ_sf"/>
</dbReference>